<keyword evidence="2" id="KW-1185">Reference proteome</keyword>
<dbReference type="EMBL" id="APAU02000330">
    <property type="protein sequence ID" value="EUB54128.1"/>
    <property type="molecule type" value="Genomic_DNA"/>
</dbReference>
<accession>W6TZI2</accession>
<evidence type="ECO:0000313" key="2">
    <source>
        <dbReference type="Proteomes" id="UP000019149"/>
    </source>
</evidence>
<organism evidence="1 2">
    <name type="scientific">Echinococcus granulosus</name>
    <name type="common">Hydatid tapeworm</name>
    <dbReference type="NCBI Taxonomy" id="6210"/>
    <lineage>
        <taxon>Eukaryota</taxon>
        <taxon>Metazoa</taxon>
        <taxon>Spiralia</taxon>
        <taxon>Lophotrochozoa</taxon>
        <taxon>Platyhelminthes</taxon>
        <taxon>Cestoda</taxon>
        <taxon>Eucestoda</taxon>
        <taxon>Cyclophyllidea</taxon>
        <taxon>Taeniidae</taxon>
        <taxon>Echinococcus</taxon>
        <taxon>Echinococcus granulosus group</taxon>
    </lineage>
</organism>
<reference evidence="1 2" key="1">
    <citation type="journal article" date="2013" name="Nat. Genet.">
        <title>The genome of the hydatid tapeworm Echinococcus granulosus.</title>
        <authorList>
            <person name="Zheng H."/>
            <person name="Zhang W."/>
            <person name="Zhang L."/>
            <person name="Zhang Z."/>
            <person name="Li J."/>
            <person name="Lu G."/>
            <person name="Zhu Y."/>
            <person name="Wang Y."/>
            <person name="Huang Y."/>
            <person name="Liu J."/>
            <person name="Kang H."/>
            <person name="Chen J."/>
            <person name="Wang L."/>
            <person name="Chen A."/>
            <person name="Yu S."/>
            <person name="Gao Z."/>
            <person name="Jin L."/>
            <person name="Gu W."/>
            <person name="Wang Z."/>
            <person name="Zhao L."/>
            <person name="Shi B."/>
            <person name="Wen H."/>
            <person name="Lin R."/>
            <person name="Jones M.K."/>
            <person name="Brejova B."/>
            <person name="Vinar T."/>
            <person name="Zhao G."/>
            <person name="McManus D.P."/>
            <person name="Chen Z."/>
            <person name="Zhou Y."/>
            <person name="Wang S."/>
        </authorList>
    </citation>
    <scope>NUCLEOTIDE SEQUENCE [LARGE SCALE GENOMIC DNA]</scope>
</reference>
<comment type="caution">
    <text evidence="1">The sequence shown here is derived from an EMBL/GenBank/DDBJ whole genome shotgun (WGS) entry which is preliminary data.</text>
</comment>
<dbReference type="KEGG" id="egl:EGR_11015"/>
<dbReference type="AlphaFoldDB" id="W6TZI2"/>
<gene>
    <name evidence="1" type="ORF">EGR_11015</name>
</gene>
<name>W6TZI2_ECHGR</name>
<dbReference type="RefSeq" id="XP_024345324.1">
    <property type="nucleotide sequence ID" value="XM_024500264.1"/>
</dbReference>
<proteinExistence type="predicted"/>
<dbReference type="CTD" id="36346730"/>
<dbReference type="GeneID" id="36346730"/>
<protein>
    <submittedName>
        <fullName evidence="1">Uncharacterized protein</fullName>
    </submittedName>
</protein>
<sequence length="105" mass="11983">MASILRKGTSFLGCRRLFTCTRKENISTSDQIFLLIDPSSFTVSPPLHNSSFLPIHLTLQRPTSQPLYQSEYPATTLDFYLTTILHLPITMTLPHDQTYKPPFPQ</sequence>
<dbReference type="Proteomes" id="UP000019149">
    <property type="component" value="Unassembled WGS sequence"/>
</dbReference>
<evidence type="ECO:0000313" key="1">
    <source>
        <dbReference type="EMBL" id="EUB54128.1"/>
    </source>
</evidence>